<accession>A0A3M2JFH1</accession>
<feature type="chain" id="PRO_5018086298" evidence="1">
    <location>
        <begin position="28"/>
        <end position="299"/>
    </location>
</feature>
<comment type="caution">
    <text evidence="2">The sequence shown here is derived from an EMBL/GenBank/DDBJ whole genome shotgun (WGS) entry which is preliminary data.</text>
</comment>
<reference evidence="2 3" key="1">
    <citation type="submission" date="2018-10" db="EMBL/GenBank/DDBJ databases">
        <title>Isolation, diversity and antifungal activity of actinobacteria from wheat.</title>
        <authorList>
            <person name="Han C."/>
        </authorList>
    </citation>
    <scope>NUCLEOTIDE SEQUENCE [LARGE SCALE GENOMIC DNA]</scope>
    <source>
        <strain evidence="2 3">NEAU-YY56</strain>
    </source>
</reference>
<evidence type="ECO:0000256" key="1">
    <source>
        <dbReference type="SAM" id="SignalP"/>
    </source>
</evidence>
<gene>
    <name evidence="2" type="ORF">EBM89_09105</name>
</gene>
<dbReference type="AlphaFoldDB" id="A0A3M2JFH1"/>
<feature type="signal peptide" evidence="1">
    <location>
        <begin position="1"/>
        <end position="27"/>
    </location>
</feature>
<organism evidence="2 3">
    <name type="scientific">Cellulomonas triticagri</name>
    <dbReference type="NCBI Taxonomy" id="2483352"/>
    <lineage>
        <taxon>Bacteria</taxon>
        <taxon>Bacillati</taxon>
        <taxon>Actinomycetota</taxon>
        <taxon>Actinomycetes</taxon>
        <taxon>Micrococcales</taxon>
        <taxon>Cellulomonadaceae</taxon>
        <taxon>Cellulomonas</taxon>
    </lineage>
</organism>
<evidence type="ECO:0000313" key="3">
    <source>
        <dbReference type="Proteomes" id="UP000269289"/>
    </source>
</evidence>
<keyword evidence="1" id="KW-0732">Signal</keyword>
<keyword evidence="3" id="KW-1185">Reference proteome</keyword>
<dbReference type="Proteomes" id="UP000269289">
    <property type="component" value="Unassembled WGS sequence"/>
</dbReference>
<sequence length="299" mass="32434">MSVIGRARRVSAVLAVVSLAGCSVSSADGVSTPSILVEQNRALWVMPLDAYMVDDQLDHLVDVFTEPCMQEHGFSYQRPAVDVALRSETVTVSGRNLFNVDVATAWGYSGAPDPNDDALRAAQTDSMTWPQEQLDQYADCLQDARESFPAQRINNHVAGLALSPWEGAKRDPDVLEAAGRWVQCMRPLGFTDLPDSPNGDGGTPTSSMVEAYTGQSYSKTFDGAADRQTVEQKAEEIRIATFDAECQESSGYAQALYEAEWARQVSIVRENEPALTSLLDEKAAYEEMADGILRGAGPG</sequence>
<name>A0A3M2JFH1_9CELL</name>
<dbReference type="EMBL" id="RFFI01000041">
    <property type="protein sequence ID" value="RMI09735.1"/>
    <property type="molecule type" value="Genomic_DNA"/>
</dbReference>
<dbReference type="PROSITE" id="PS51257">
    <property type="entry name" value="PROKAR_LIPOPROTEIN"/>
    <property type="match status" value="1"/>
</dbReference>
<protein>
    <submittedName>
        <fullName evidence="2">Uncharacterized protein</fullName>
    </submittedName>
</protein>
<evidence type="ECO:0000313" key="2">
    <source>
        <dbReference type="EMBL" id="RMI09735.1"/>
    </source>
</evidence>
<proteinExistence type="predicted"/>